<organism evidence="1">
    <name type="scientific">viral metagenome</name>
    <dbReference type="NCBI Taxonomy" id="1070528"/>
    <lineage>
        <taxon>unclassified sequences</taxon>
        <taxon>metagenomes</taxon>
        <taxon>organismal metagenomes</taxon>
    </lineage>
</organism>
<accession>A0A6C0CIF4</accession>
<name>A0A6C0CIF4_9ZZZZ</name>
<dbReference type="AlphaFoldDB" id="A0A6C0CIF4"/>
<dbReference type="EMBL" id="MN739415">
    <property type="protein sequence ID" value="QHT03650.1"/>
    <property type="molecule type" value="Genomic_DNA"/>
</dbReference>
<reference evidence="1" key="1">
    <citation type="journal article" date="2020" name="Nature">
        <title>Giant virus diversity and host interactions through global metagenomics.</title>
        <authorList>
            <person name="Schulz F."/>
            <person name="Roux S."/>
            <person name="Paez-Espino D."/>
            <person name="Jungbluth S."/>
            <person name="Walsh D.A."/>
            <person name="Denef V.J."/>
            <person name="McMahon K.D."/>
            <person name="Konstantinidis K.T."/>
            <person name="Eloe-Fadrosh E.A."/>
            <person name="Kyrpides N.C."/>
            <person name="Woyke T."/>
        </authorList>
    </citation>
    <scope>NUCLEOTIDE SEQUENCE</scope>
    <source>
        <strain evidence="1">GVMAG-M-3300021079-18</strain>
    </source>
</reference>
<evidence type="ECO:0000313" key="1">
    <source>
        <dbReference type="EMBL" id="QHT03650.1"/>
    </source>
</evidence>
<protein>
    <submittedName>
        <fullName evidence="1">Uncharacterized protein</fullName>
    </submittedName>
</protein>
<sequence length="71" mass="8193">MDEIKRCTHLLQGRKRHGRACGEKVSKKDPEQRFCAGHRICVYVTGSKRQPLVPKPTEKYIDFETFSSSLI</sequence>
<proteinExistence type="predicted"/>